<gene>
    <name evidence="1" type="ORF">D9V32_13440</name>
</gene>
<reference evidence="1 2" key="1">
    <citation type="submission" date="2018-10" db="EMBL/GenBank/DDBJ databases">
        <authorList>
            <person name="Li J."/>
        </authorList>
    </citation>
    <scope>NUCLEOTIDE SEQUENCE [LARGE SCALE GENOMIC DNA]</scope>
    <source>
        <strain evidence="1 2">IF 016277</strain>
    </source>
</reference>
<protein>
    <recommendedName>
        <fullName evidence="3">Minor tail protein</fullName>
    </recommendedName>
</protein>
<evidence type="ECO:0000313" key="2">
    <source>
        <dbReference type="Proteomes" id="UP000272503"/>
    </source>
</evidence>
<evidence type="ECO:0000313" key="1">
    <source>
        <dbReference type="EMBL" id="RLP74346.1"/>
    </source>
</evidence>
<dbReference type="EMBL" id="RCUX01000011">
    <property type="protein sequence ID" value="RLP74346.1"/>
    <property type="molecule type" value="Genomic_DNA"/>
</dbReference>
<dbReference type="AlphaFoldDB" id="A0A3L7A218"/>
<keyword evidence="2" id="KW-1185">Reference proteome</keyword>
<accession>A0A3L7A218</accession>
<name>A0A3L7A218_9MICO</name>
<evidence type="ECO:0008006" key="3">
    <source>
        <dbReference type="Google" id="ProtNLM"/>
    </source>
</evidence>
<organism evidence="1 2">
    <name type="scientific">Mycetocola tolaasinivorans</name>
    <dbReference type="NCBI Taxonomy" id="76635"/>
    <lineage>
        <taxon>Bacteria</taxon>
        <taxon>Bacillati</taxon>
        <taxon>Actinomycetota</taxon>
        <taxon>Actinomycetes</taxon>
        <taxon>Micrococcales</taxon>
        <taxon>Microbacteriaceae</taxon>
        <taxon>Mycetocola</taxon>
    </lineage>
</organism>
<dbReference type="Proteomes" id="UP000272503">
    <property type="component" value="Unassembled WGS sequence"/>
</dbReference>
<proteinExistence type="predicted"/>
<sequence>MIVWTYKIVEHSSMRPIARVEPKAASFTRILNAVSTGGATFNVRDGHDWLRLTAVWAMIFVAEWDGVPQYAGYVIDSRYSKTKGEITIKTECVRTVFARRLPFAVIGTGSVPEYPDGTLKVDRKTWPAAVREILRRQAQGGDPERWNLPLVLPADATGGVSRTFWNYEFWTIEQMLSELQNAEGGPDLDFDPRWSTAGTLEWVVRVGSPRLSRGRVDWHVDASRSAVTDFDAAWNGQKSFSGVHTIGKGSEKKMPVGKAGAPIMPGGTVFLDGAHPYKEISNLAQLNAQARSDAAAFGQITQQWSFKVEGSGDRGLPAIGDISLGLAAALTFSSDPIFGPSTHLRYVISYSCDMTNIASVEVQDIGPN</sequence>
<comment type="caution">
    <text evidence="1">The sequence shown here is derived from an EMBL/GenBank/DDBJ whole genome shotgun (WGS) entry which is preliminary data.</text>
</comment>